<dbReference type="RefSeq" id="WP_145080924.1">
    <property type="nucleotide sequence ID" value="NZ_CP036298.1"/>
</dbReference>
<feature type="signal peptide" evidence="2">
    <location>
        <begin position="1"/>
        <end position="24"/>
    </location>
</feature>
<dbReference type="AlphaFoldDB" id="A0A518GAJ3"/>
<evidence type="ECO:0000256" key="2">
    <source>
        <dbReference type="SAM" id="SignalP"/>
    </source>
</evidence>
<dbReference type="PROSITE" id="PS51257">
    <property type="entry name" value="PROKAR_LIPOPROTEIN"/>
    <property type="match status" value="1"/>
</dbReference>
<reference evidence="3 4" key="1">
    <citation type="submission" date="2019-02" db="EMBL/GenBank/DDBJ databases">
        <title>Deep-cultivation of Planctomycetes and their phenomic and genomic characterization uncovers novel biology.</title>
        <authorList>
            <person name="Wiegand S."/>
            <person name="Jogler M."/>
            <person name="Boedeker C."/>
            <person name="Pinto D."/>
            <person name="Vollmers J."/>
            <person name="Rivas-Marin E."/>
            <person name="Kohn T."/>
            <person name="Peeters S.H."/>
            <person name="Heuer A."/>
            <person name="Rast P."/>
            <person name="Oberbeckmann S."/>
            <person name="Bunk B."/>
            <person name="Jeske O."/>
            <person name="Meyerdierks A."/>
            <person name="Storesund J.E."/>
            <person name="Kallscheuer N."/>
            <person name="Luecker S."/>
            <person name="Lage O.M."/>
            <person name="Pohl T."/>
            <person name="Merkel B.J."/>
            <person name="Hornburger P."/>
            <person name="Mueller R.-W."/>
            <person name="Bruemmer F."/>
            <person name="Labrenz M."/>
            <person name="Spormann A.M."/>
            <person name="Op den Camp H."/>
            <person name="Overmann J."/>
            <person name="Amann R."/>
            <person name="Jetten M.S.M."/>
            <person name="Mascher T."/>
            <person name="Medema M.H."/>
            <person name="Devos D.P."/>
            <person name="Kaster A.-K."/>
            <person name="Ovreas L."/>
            <person name="Rohde M."/>
            <person name="Galperin M.Y."/>
            <person name="Jogler C."/>
        </authorList>
    </citation>
    <scope>NUCLEOTIDE SEQUENCE [LARGE SCALE GENOMIC DNA]</scope>
    <source>
        <strain evidence="3 4">Q31a</strain>
    </source>
</reference>
<keyword evidence="2" id="KW-0732">Signal</keyword>
<feature type="chain" id="PRO_5021829626" evidence="2">
    <location>
        <begin position="25"/>
        <end position="169"/>
    </location>
</feature>
<evidence type="ECO:0000313" key="4">
    <source>
        <dbReference type="Proteomes" id="UP000318017"/>
    </source>
</evidence>
<sequence precursor="true">MRNYLLPLALCGSLLLTLGCGGDAATTASAPPATDDTAVADAHDHPTEGPHHGTLVELGSDEYHVEVIHDATSVTAYILDHSAKKAVPIAAKEVTINLVHNGTPEQFKLIASPEATDPSGQSSRFVLADAELVEHLDDEASSPKLSVTIEGTPFTGKIELSHDHSGHAH</sequence>
<feature type="compositionally biased region" description="Basic and acidic residues" evidence="1">
    <location>
        <begin position="41"/>
        <end position="51"/>
    </location>
</feature>
<dbReference type="KEGG" id="ahel:Q31a_39380"/>
<dbReference type="EMBL" id="CP036298">
    <property type="protein sequence ID" value="QDV25612.1"/>
    <property type="molecule type" value="Genomic_DNA"/>
</dbReference>
<accession>A0A518GAJ3</accession>
<name>A0A518GAJ3_9BACT</name>
<organism evidence="3 4">
    <name type="scientific">Aureliella helgolandensis</name>
    <dbReference type="NCBI Taxonomy" id="2527968"/>
    <lineage>
        <taxon>Bacteria</taxon>
        <taxon>Pseudomonadati</taxon>
        <taxon>Planctomycetota</taxon>
        <taxon>Planctomycetia</taxon>
        <taxon>Pirellulales</taxon>
        <taxon>Pirellulaceae</taxon>
        <taxon>Aureliella</taxon>
    </lineage>
</organism>
<gene>
    <name evidence="3" type="ORF">Q31a_39380</name>
</gene>
<keyword evidence="4" id="KW-1185">Reference proteome</keyword>
<protein>
    <submittedName>
        <fullName evidence="3">Uncharacterized protein</fullName>
    </submittedName>
</protein>
<proteinExistence type="predicted"/>
<dbReference type="Proteomes" id="UP000318017">
    <property type="component" value="Chromosome"/>
</dbReference>
<dbReference type="OrthoDB" id="276591at2"/>
<evidence type="ECO:0000256" key="1">
    <source>
        <dbReference type="SAM" id="MobiDB-lite"/>
    </source>
</evidence>
<feature type="compositionally biased region" description="Low complexity" evidence="1">
    <location>
        <begin position="26"/>
        <end position="40"/>
    </location>
</feature>
<evidence type="ECO:0000313" key="3">
    <source>
        <dbReference type="EMBL" id="QDV25612.1"/>
    </source>
</evidence>
<feature type="region of interest" description="Disordered" evidence="1">
    <location>
        <begin position="26"/>
        <end position="53"/>
    </location>
</feature>